<feature type="compositionally biased region" description="Polar residues" evidence="1">
    <location>
        <begin position="220"/>
        <end position="244"/>
    </location>
</feature>
<dbReference type="AlphaFoldDB" id="A0A1J8PXB7"/>
<keyword evidence="3" id="KW-1185">Reference proteome</keyword>
<accession>A0A1J8PXB7</accession>
<comment type="caution">
    <text evidence="2">The sequence shown here is derived from an EMBL/GenBank/DDBJ whole genome shotgun (WGS) entry which is preliminary data.</text>
</comment>
<gene>
    <name evidence="2" type="ORF">AZE42_07542</name>
</gene>
<dbReference type="EMBL" id="LVVM01004685">
    <property type="protein sequence ID" value="OJA12379.1"/>
    <property type="molecule type" value="Genomic_DNA"/>
</dbReference>
<feature type="compositionally biased region" description="Low complexity" evidence="1">
    <location>
        <begin position="100"/>
        <end position="116"/>
    </location>
</feature>
<feature type="compositionally biased region" description="Polar residues" evidence="1">
    <location>
        <begin position="57"/>
        <end position="95"/>
    </location>
</feature>
<sequence length="244" mass="25454">MLNLPALHSYLTQLLSPTDMLHTALLLTPEGAVVSFACSSMPGSSGCGSNPMRPLALNSTNGHATPPKASSANGHMTPPQVCTSSVPSTQGSTTPPYVLPSTTSSKSSGPPQSTCSQPCKDNVWILAGLSAELWAETRGEGDVTGMEMGMAESDLGRIVVVPVDDASVEVQGEREPLLLLAVNGSPEADWKTMGAKAKKLGAYLAPSVNKHRSAIEASPLNRTPANDNKSRTRSMTTSPGWVSR</sequence>
<evidence type="ECO:0000313" key="2">
    <source>
        <dbReference type="EMBL" id="OJA12379.1"/>
    </source>
</evidence>
<dbReference type="Gene3D" id="3.30.450.30">
    <property type="entry name" value="Dynein light chain 2a, cytoplasmic"/>
    <property type="match status" value="1"/>
</dbReference>
<evidence type="ECO:0000256" key="1">
    <source>
        <dbReference type="SAM" id="MobiDB-lite"/>
    </source>
</evidence>
<dbReference type="OrthoDB" id="3201641at2759"/>
<reference evidence="2 3" key="1">
    <citation type="submission" date="2016-03" db="EMBL/GenBank/DDBJ databases">
        <title>Comparative genomics of the ectomycorrhizal sister species Rhizopogon vinicolor and Rhizopogon vesiculosus (Basidiomycota: Boletales) reveals a divergence of the mating type B locus.</title>
        <authorList>
            <person name="Mujic A.B."/>
            <person name="Kuo A."/>
            <person name="Tritt A."/>
            <person name="Lipzen A."/>
            <person name="Chen C."/>
            <person name="Johnson J."/>
            <person name="Sharma A."/>
            <person name="Barry K."/>
            <person name="Grigoriev I.V."/>
            <person name="Spatafora J.W."/>
        </authorList>
    </citation>
    <scope>NUCLEOTIDE SEQUENCE [LARGE SCALE GENOMIC DNA]</scope>
    <source>
        <strain evidence="2 3">AM-OR11-056</strain>
    </source>
</reference>
<organism evidence="2 3">
    <name type="scientific">Rhizopogon vesiculosus</name>
    <dbReference type="NCBI Taxonomy" id="180088"/>
    <lineage>
        <taxon>Eukaryota</taxon>
        <taxon>Fungi</taxon>
        <taxon>Dikarya</taxon>
        <taxon>Basidiomycota</taxon>
        <taxon>Agaricomycotina</taxon>
        <taxon>Agaricomycetes</taxon>
        <taxon>Agaricomycetidae</taxon>
        <taxon>Boletales</taxon>
        <taxon>Suillineae</taxon>
        <taxon>Rhizopogonaceae</taxon>
        <taxon>Rhizopogon</taxon>
    </lineage>
</organism>
<name>A0A1J8PXB7_9AGAM</name>
<feature type="region of interest" description="Disordered" evidence="1">
    <location>
        <begin position="49"/>
        <end position="116"/>
    </location>
</feature>
<evidence type="ECO:0000313" key="3">
    <source>
        <dbReference type="Proteomes" id="UP000183567"/>
    </source>
</evidence>
<proteinExistence type="predicted"/>
<protein>
    <submittedName>
        <fullName evidence="2">Uncharacterized protein</fullName>
    </submittedName>
</protein>
<feature type="region of interest" description="Disordered" evidence="1">
    <location>
        <begin position="213"/>
        <end position="244"/>
    </location>
</feature>
<dbReference type="Proteomes" id="UP000183567">
    <property type="component" value="Unassembled WGS sequence"/>
</dbReference>